<dbReference type="CDD" id="cd00920">
    <property type="entry name" value="Cupredoxin"/>
    <property type="match status" value="1"/>
</dbReference>
<feature type="compositionally biased region" description="Low complexity" evidence="1">
    <location>
        <begin position="25"/>
        <end position="49"/>
    </location>
</feature>
<dbReference type="GeneID" id="64976981"/>
<dbReference type="Proteomes" id="UP000654913">
    <property type="component" value="Chromosome 6"/>
</dbReference>
<evidence type="ECO:0008006" key="5">
    <source>
        <dbReference type="Google" id="ProtNLM"/>
    </source>
</evidence>
<dbReference type="InterPro" id="IPR052953">
    <property type="entry name" value="Ser-rich/MCO-related"/>
</dbReference>
<evidence type="ECO:0000313" key="3">
    <source>
        <dbReference type="EMBL" id="BCS26976.1"/>
    </source>
</evidence>
<accession>A0A7R7XSX6</accession>
<dbReference type="RefSeq" id="XP_041559170.1">
    <property type="nucleotide sequence ID" value="XM_041706823.1"/>
</dbReference>
<feature type="region of interest" description="Disordered" evidence="1">
    <location>
        <begin position="168"/>
        <end position="209"/>
    </location>
</feature>
<dbReference type="AlphaFoldDB" id="A0A7R7XSX6"/>
<feature type="signal peptide" evidence="2">
    <location>
        <begin position="1"/>
        <end position="19"/>
    </location>
</feature>
<organism evidence="3 4">
    <name type="scientific">Aspergillus puulaauensis</name>
    <dbReference type="NCBI Taxonomy" id="1220207"/>
    <lineage>
        <taxon>Eukaryota</taxon>
        <taxon>Fungi</taxon>
        <taxon>Dikarya</taxon>
        <taxon>Ascomycota</taxon>
        <taxon>Pezizomycotina</taxon>
        <taxon>Eurotiomycetes</taxon>
        <taxon>Eurotiomycetidae</taxon>
        <taxon>Eurotiales</taxon>
        <taxon>Aspergillaceae</taxon>
        <taxon>Aspergillus</taxon>
    </lineage>
</organism>
<feature type="compositionally biased region" description="Low complexity" evidence="1">
    <location>
        <begin position="168"/>
        <end position="177"/>
    </location>
</feature>
<dbReference type="SUPFAM" id="SSF49503">
    <property type="entry name" value="Cupredoxins"/>
    <property type="match status" value="1"/>
</dbReference>
<feature type="region of interest" description="Disordered" evidence="1">
    <location>
        <begin position="23"/>
        <end position="52"/>
    </location>
</feature>
<dbReference type="OrthoDB" id="2331100at2759"/>
<feature type="compositionally biased region" description="Low complexity" evidence="1">
    <location>
        <begin position="186"/>
        <end position="206"/>
    </location>
</feature>
<gene>
    <name evidence="3" type="ORF">APUU_60024A</name>
</gene>
<evidence type="ECO:0000256" key="1">
    <source>
        <dbReference type="SAM" id="MobiDB-lite"/>
    </source>
</evidence>
<evidence type="ECO:0000313" key="4">
    <source>
        <dbReference type="Proteomes" id="UP000654913"/>
    </source>
</evidence>
<protein>
    <recommendedName>
        <fullName evidence="5">Cupredoxin</fullName>
    </recommendedName>
</protein>
<dbReference type="KEGG" id="apuu:APUU_60024A"/>
<reference evidence="3" key="1">
    <citation type="submission" date="2021-01" db="EMBL/GenBank/DDBJ databases">
        <authorList>
            <consortium name="Aspergillus puulaauensis MK2 genome sequencing consortium"/>
            <person name="Kazuki M."/>
            <person name="Futagami T."/>
        </authorList>
    </citation>
    <scope>NUCLEOTIDE SEQUENCE</scope>
    <source>
        <strain evidence="3">MK2</strain>
    </source>
</reference>
<feature type="chain" id="PRO_5031091900" description="Cupredoxin" evidence="2">
    <location>
        <begin position="20"/>
        <end position="234"/>
    </location>
</feature>
<dbReference type="InterPro" id="IPR008972">
    <property type="entry name" value="Cupredoxin"/>
</dbReference>
<dbReference type="PANTHER" id="PTHR34883:SF15">
    <property type="entry name" value="EXTRACELLULAR SERINE-RICH PROTEIN"/>
    <property type="match status" value="1"/>
</dbReference>
<dbReference type="PANTHER" id="PTHR34883">
    <property type="entry name" value="SERINE-RICH PROTEIN, PUTATIVE-RELATED-RELATED"/>
    <property type="match status" value="1"/>
</dbReference>
<proteinExistence type="predicted"/>
<name>A0A7R7XSX6_9EURO</name>
<dbReference type="EMBL" id="AP024448">
    <property type="protein sequence ID" value="BCS26976.1"/>
    <property type="molecule type" value="Genomic_DNA"/>
</dbReference>
<sequence length="234" mass="24063">MLNSKDICLILFCLPLIQAQYGNGPSSSTETTQDTSTTSTPPPTSTSSSGAVHTVDVGEDGFTYNPDSLTAAAGDTVEFHFYPGDHSVVQAAFSSPCKPLNDSSVFSGFMAGTSDGDQDIFTLTINDTNPFWFYCAQIGHCQAGMVGVINPPSGGSDTLDAFKSGASSAGTATTPSAVNGGILGKPTDTTTSPSSTSATSTSPPITMNEGSSLRAWRDLSIVFGLSHAVAICMM</sequence>
<keyword evidence="4" id="KW-1185">Reference proteome</keyword>
<keyword evidence="2" id="KW-0732">Signal</keyword>
<dbReference type="Gene3D" id="2.60.40.420">
    <property type="entry name" value="Cupredoxins - blue copper proteins"/>
    <property type="match status" value="1"/>
</dbReference>
<reference evidence="3" key="2">
    <citation type="submission" date="2021-02" db="EMBL/GenBank/DDBJ databases">
        <title>Aspergillus puulaauensis MK2 genome sequence.</title>
        <authorList>
            <person name="Futagami T."/>
            <person name="Mori K."/>
            <person name="Kadooka C."/>
            <person name="Tanaka T."/>
        </authorList>
    </citation>
    <scope>NUCLEOTIDE SEQUENCE</scope>
    <source>
        <strain evidence="3">MK2</strain>
    </source>
</reference>
<evidence type="ECO:0000256" key="2">
    <source>
        <dbReference type="SAM" id="SignalP"/>
    </source>
</evidence>